<dbReference type="SUPFAM" id="SSF52949">
    <property type="entry name" value="Macro domain-like"/>
    <property type="match status" value="1"/>
</dbReference>
<evidence type="ECO:0000259" key="1">
    <source>
        <dbReference type="PROSITE" id="PS51154"/>
    </source>
</evidence>
<dbReference type="InterPro" id="IPR043472">
    <property type="entry name" value="Macro_dom-like"/>
</dbReference>
<name>A0AAU9BZP4_9GAMM</name>
<dbReference type="Proteomes" id="UP001321825">
    <property type="component" value="Chromosome"/>
</dbReference>
<dbReference type="EC" id="3.1.1.106" evidence="2"/>
<dbReference type="Gene3D" id="3.40.220.10">
    <property type="entry name" value="Leucine Aminopeptidase, subunit E, domain 1"/>
    <property type="match status" value="1"/>
</dbReference>
<dbReference type="PANTHER" id="PTHR11106">
    <property type="entry name" value="GANGLIOSIDE INDUCED DIFFERENTIATION ASSOCIATED PROTEIN 2-RELATED"/>
    <property type="match status" value="1"/>
</dbReference>
<dbReference type="GO" id="GO:0061463">
    <property type="term" value="F:O-acetyl-ADP-ribose deacetylase activity"/>
    <property type="evidence" value="ECO:0007669"/>
    <property type="project" value="UniProtKB-EC"/>
</dbReference>
<feature type="domain" description="Macro" evidence="1">
    <location>
        <begin position="1"/>
        <end position="175"/>
    </location>
</feature>
<dbReference type="PANTHER" id="PTHR11106:SF27">
    <property type="entry name" value="MACRO DOMAIN-CONTAINING PROTEIN"/>
    <property type="match status" value="1"/>
</dbReference>
<dbReference type="InterPro" id="IPR002589">
    <property type="entry name" value="Macro_dom"/>
</dbReference>
<dbReference type="NCBIfam" id="NF001664">
    <property type="entry name" value="PRK00431.1-6"/>
    <property type="match status" value="1"/>
</dbReference>
<dbReference type="CDD" id="cd02908">
    <property type="entry name" value="Macro_OAADPr_deacetylase"/>
    <property type="match status" value="1"/>
</dbReference>
<dbReference type="RefSeq" id="WP_317705693.1">
    <property type="nucleotide sequence ID" value="NZ_AP024714.1"/>
</dbReference>
<gene>
    <name evidence="2" type="ORF">MIT9_P0319</name>
</gene>
<keyword evidence="3" id="KW-1185">Reference proteome</keyword>
<dbReference type="PROSITE" id="PS51154">
    <property type="entry name" value="MACRO"/>
    <property type="match status" value="1"/>
</dbReference>
<reference evidence="3" key="1">
    <citation type="journal article" date="2024" name="Int. J. Syst. Evol. Microbiol.">
        <title>Methylomarinovum tepidoasis sp. nov., a moderately thermophilic methanotroph of the family Methylothermaceae isolated from a deep-sea hydrothermal field.</title>
        <authorList>
            <person name="Hirayama H."/>
            <person name="Takaki Y."/>
            <person name="Abe M."/>
            <person name="Miyazaki M."/>
            <person name="Uematsu K."/>
            <person name="Matsui Y."/>
            <person name="Takai K."/>
        </authorList>
    </citation>
    <scope>NUCLEOTIDE SEQUENCE [LARGE SCALE GENOMIC DNA]</scope>
    <source>
        <strain evidence="3">IT-9</strain>
    </source>
</reference>
<proteinExistence type="predicted"/>
<dbReference type="AlphaFoldDB" id="A0AAU9BZP4"/>
<evidence type="ECO:0000313" key="3">
    <source>
        <dbReference type="Proteomes" id="UP001321825"/>
    </source>
</evidence>
<accession>A0AAU9BZP4</accession>
<keyword evidence="2" id="KW-0378">Hydrolase</keyword>
<protein>
    <submittedName>
        <fullName evidence="2">O-acetyl-ADP-ribose deacetylase</fullName>
        <ecNumber evidence="2">3.1.1.106</ecNumber>
    </submittedName>
</protein>
<evidence type="ECO:0000313" key="2">
    <source>
        <dbReference type="EMBL" id="BCX80743.1"/>
    </source>
</evidence>
<dbReference type="Pfam" id="PF01661">
    <property type="entry name" value="Macro"/>
    <property type="match status" value="1"/>
</dbReference>
<dbReference type="KEGG" id="mcau:MIT9_P0319"/>
<dbReference type="EMBL" id="AP024714">
    <property type="protein sequence ID" value="BCX80743.1"/>
    <property type="molecule type" value="Genomic_DNA"/>
</dbReference>
<sequence length="180" mass="19610">MTDPACNKFRLVKGDITRMEVDAIVNAANSSLLGGGGVDGAIHRAAGPELLEECRKLGGCPTGKAKATQGYRLPAKYVFHAVGPVWHGGDRGEDELLASCYRECLHLAKQYGVRTLPFPAISCGAYGFPVERAARIAIRTLREGLQSQPQIEAVYLVCFDDHTYRAYRQALKEECPDALD</sequence>
<dbReference type="SMART" id="SM00506">
    <property type="entry name" value="A1pp"/>
    <property type="match status" value="1"/>
</dbReference>
<organism evidence="2 3">
    <name type="scientific">Methylomarinovum caldicuralii</name>
    <dbReference type="NCBI Taxonomy" id="438856"/>
    <lineage>
        <taxon>Bacteria</taxon>
        <taxon>Pseudomonadati</taxon>
        <taxon>Pseudomonadota</taxon>
        <taxon>Gammaproteobacteria</taxon>
        <taxon>Methylococcales</taxon>
        <taxon>Methylothermaceae</taxon>
        <taxon>Methylomarinovum</taxon>
    </lineage>
</organism>